<protein>
    <recommendedName>
        <fullName evidence="3">Type II secretion system protein</fullName>
    </recommendedName>
</protein>
<proteinExistence type="predicted"/>
<sequence>MLFLVALTAAALAGLGQAWSTAAQREKERELEFRGRAIAAAIASYQRAGRSGPGELPRSLDDLLEDRRDVIVRHHLRKRYVDPFTGEADWELIPAPGDASRFYGVRSRSTSLLLRQAQPGVSPVQKACDRKFLAPMFGMPLADISPHT</sequence>
<keyword evidence="2" id="KW-1185">Reference proteome</keyword>
<dbReference type="Proteomes" id="UP001201463">
    <property type="component" value="Unassembled WGS sequence"/>
</dbReference>
<name>A0ABS8XE16_9BURK</name>
<accession>A0ABS8XE16</accession>
<dbReference type="EMBL" id="JAJTWT010000003">
    <property type="protein sequence ID" value="MCE4537076.1"/>
    <property type="molecule type" value="Genomic_DNA"/>
</dbReference>
<organism evidence="1 2">
    <name type="scientific">Pelomonas caseinilytica</name>
    <dbReference type="NCBI Taxonomy" id="2906763"/>
    <lineage>
        <taxon>Bacteria</taxon>
        <taxon>Pseudomonadati</taxon>
        <taxon>Pseudomonadota</taxon>
        <taxon>Betaproteobacteria</taxon>
        <taxon>Burkholderiales</taxon>
        <taxon>Sphaerotilaceae</taxon>
        <taxon>Roseateles</taxon>
    </lineage>
</organism>
<gene>
    <name evidence="1" type="ORF">LXT12_07420</name>
</gene>
<comment type="caution">
    <text evidence="1">The sequence shown here is derived from an EMBL/GenBank/DDBJ whole genome shotgun (WGS) entry which is preliminary data.</text>
</comment>
<evidence type="ECO:0000313" key="1">
    <source>
        <dbReference type="EMBL" id="MCE4537076.1"/>
    </source>
</evidence>
<evidence type="ECO:0000313" key="2">
    <source>
        <dbReference type="Proteomes" id="UP001201463"/>
    </source>
</evidence>
<reference evidence="1 2" key="1">
    <citation type="submission" date="2021-12" db="EMBL/GenBank/DDBJ databases">
        <title>Genome seq of p7.</title>
        <authorList>
            <person name="Seo T."/>
        </authorList>
    </citation>
    <scope>NUCLEOTIDE SEQUENCE [LARGE SCALE GENOMIC DNA]</scope>
    <source>
        <strain evidence="1 2">P7</strain>
    </source>
</reference>
<dbReference type="RefSeq" id="WP_233390840.1">
    <property type="nucleotide sequence ID" value="NZ_JAJTWT010000003.1"/>
</dbReference>
<evidence type="ECO:0008006" key="3">
    <source>
        <dbReference type="Google" id="ProtNLM"/>
    </source>
</evidence>